<feature type="coiled-coil region" evidence="3">
    <location>
        <begin position="250"/>
        <end position="408"/>
    </location>
</feature>
<evidence type="ECO:0000256" key="3">
    <source>
        <dbReference type="SAM" id="Coils"/>
    </source>
</evidence>
<gene>
    <name evidence="6" type="ORF">U9M48_009975</name>
</gene>
<dbReference type="EMBL" id="CP144746">
    <property type="protein sequence ID" value="WVZ59886.1"/>
    <property type="molecule type" value="Genomic_DNA"/>
</dbReference>
<accession>A0AAQ3WFL9</accession>
<feature type="coiled-coil region" evidence="3">
    <location>
        <begin position="432"/>
        <end position="728"/>
    </location>
</feature>
<feature type="region of interest" description="Disordered" evidence="4">
    <location>
        <begin position="1"/>
        <end position="62"/>
    </location>
</feature>
<dbReference type="InterPro" id="IPR011684">
    <property type="entry name" value="NAB"/>
</dbReference>
<name>A0AAQ3WFL9_PASNO</name>
<comment type="similarity">
    <text evidence="2">Belongs to the NET family.</text>
</comment>
<keyword evidence="7" id="KW-1185">Reference proteome</keyword>
<feature type="coiled-coil region" evidence="3">
    <location>
        <begin position="891"/>
        <end position="988"/>
    </location>
</feature>
<evidence type="ECO:0000259" key="5">
    <source>
        <dbReference type="PROSITE" id="PS51774"/>
    </source>
</evidence>
<feature type="coiled-coil region" evidence="3">
    <location>
        <begin position="1552"/>
        <end position="1579"/>
    </location>
</feature>
<dbReference type="Proteomes" id="UP001341281">
    <property type="component" value="Chromosome 02"/>
</dbReference>
<dbReference type="GO" id="GO:0051015">
    <property type="term" value="F:actin filament binding"/>
    <property type="evidence" value="ECO:0007669"/>
    <property type="project" value="TreeGrafter"/>
</dbReference>
<evidence type="ECO:0000313" key="7">
    <source>
        <dbReference type="Proteomes" id="UP001341281"/>
    </source>
</evidence>
<feature type="coiled-coil region" evidence="3">
    <location>
        <begin position="1467"/>
        <end position="1523"/>
    </location>
</feature>
<dbReference type="PANTHER" id="PTHR32258:SF8">
    <property type="entry name" value="PROTEIN NETWORKED 1A"/>
    <property type="match status" value="1"/>
</dbReference>
<protein>
    <recommendedName>
        <fullName evidence="5">NAB domain-containing protein</fullName>
    </recommendedName>
</protein>
<evidence type="ECO:0000313" key="6">
    <source>
        <dbReference type="EMBL" id="WVZ59886.1"/>
    </source>
</evidence>
<evidence type="ECO:0000256" key="2">
    <source>
        <dbReference type="ARBA" id="ARBA00038006"/>
    </source>
</evidence>
<feature type="compositionally biased region" description="Basic residues" evidence="4">
    <location>
        <begin position="1"/>
        <end position="10"/>
    </location>
</feature>
<feature type="compositionally biased region" description="Pro residues" evidence="4">
    <location>
        <begin position="28"/>
        <end position="41"/>
    </location>
</feature>
<proteinExistence type="inferred from homology"/>
<evidence type="ECO:0000256" key="4">
    <source>
        <dbReference type="SAM" id="MobiDB-lite"/>
    </source>
</evidence>
<feature type="domain" description="NAB" evidence="5">
    <location>
        <begin position="108"/>
        <end position="188"/>
    </location>
</feature>
<reference evidence="6 7" key="1">
    <citation type="submission" date="2024-02" db="EMBL/GenBank/DDBJ databases">
        <title>High-quality chromosome-scale genome assembly of Pensacola bahiagrass (Paspalum notatum Flugge var. saurae).</title>
        <authorList>
            <person name="Vega J.M."/>
            <person name="Podio M."/>
            <person name="Orjuela J."/>
            <person name="Siena L.A."/>
            <person name="Pessino S.C."/>
            <person name="Combes M.C."/>
            <person name="Mariac C."/>
            <person name="Albertini E."/>
            <person name="Pupilli F."/>
            <person name="Ortiz J.P.A."/>
            <person name="Leblanc O."/>
        </authorList>
    </citation>
    <scope>NUCLEOTIDE SEQUENCE [LARGE SCALE GENOMIC DNA]</scope>
    <source>
        <strain evidence="6">R1</strain>
        <tissue evidence="6">Leaf</tissue>
    </source>
</reference>
<dbReference type="InterPro" id="IPR051861">
    <property type="entry name" value="NET_actin-binding_domain"/>
</dbReference>
<sequence length="1627" mass="186625">MGGRSWRAKKPTADSATNTPDPGRSFPPGLPPLPTPSPPHLLAPEEPTRTGEEEGGDGAVAAGRGAAGGISCWVAAAAAAGLAASKDRLSSTRFQPVASSPTNTRRKYSWWWASHICPKNSKWLQENLSDMDSKIKLMIKIIEEDAESFAKRAEMYYRRRPELMTLLEELYRAYRALAERYDHAAGELRQAHRKIAEAFPDQVLMDLDDDLPADTASIETDMDNPDMAPYFLSFINASDLKRRGKDDQDYERLHKELATLSEENQDLKDRISSMLEQRNKAECEILRLKDALAQQEAEKEAAVSLCQQSTARLQNLKSEIMHTQEKFNKLKEEMQTGPQALGKGDEQFFLLERANQDLHLELDNLKVLLKQKHDELNEKQSELEKLHISTEEEHLRLMQAEMAQLSLEKQLSMAQDKLRHLALEKQSEAHKIKEIETSKVALQKELDKILEENQKLNDQCHSSSAMIIHLQDEIISMKNLQRRLEEEIFQHVEEKKTLQHELSHLKEDRSDSERKHSTIKEQIESVNSNVESLQALTKELRDGNVELKEIVKNHENIELLHVDNLRQLKRMSETNAHLEMSLSAATAELEGLRENKVALEESCMHLKSKISVHHSERAVLVAQIEAVSQTMEELLEKNVFLENSLSDANAELESLRRKLKELKKSSEALQNQNYILQSEKKTLVCQVESITVTLLNLERQYKELGSRHSDLQKEKDLVLDEVIKLQEQVRLERKEHEDSTHSSNTRLDALQKKISLLLEEGRNREVQLGEEELKIVKAQIEIFVLQQCLNDIAEVNSDISAQLQKNKEIYKVQEGKMYSLSQHNQKLTEGIDSVVKVLRLDRKYDSLDQMKLEIILQLILNEISCLLNNISDAQDVKQNELVEKSLVVTLLEHFGQEVADLRSERNVLRQDQQTKNEELFQLQREKEELMKISDEFLEEVEARNHKVDELKAEAKFLVVRLSELQECRRSLQNEITKLLQANSFLSNELNDSIEKQKMFEHDFSNLVTEAVSKDILSVIFRSLHEERTLQLKSLHNNFGCLQTAGSELYQEIKMMNERLGDIEIENSYLGKELSRTMSVYGGSIVQTEAGKGHPGRIDANLLNFGRKRQQDHHVNMEVEQHEEVGDADFQESNGMLQDEVRKLRSEVEMLRSKEKAVFNIKSCDEEIMKLLANMQMAIMNAALFKEKVLELIITCESFEISAMVQKEVMKEEIIQRNSYVDELKDKLNAVEIENRRLKVDLNGDFTMLGSLQTEVCALEEQTLSLANDCLQTNKLRVEENVLSPHLVKTTTRSSGEENTLRMVKETELQKLHGTIKALQKVVTNTGVLLEQERLDFNANLQEAKKQIEVLKLKEILDDDIIEMNYEQMLKDIQLDLIQTSSGRRTSPFGLEKKNASKVDDKMANFCGTVGPSHGHLTDDLRPPQSESFGRDNNVMVVKELGIDRQELPTLLATEPQQEWKNKVVERLASDAQRLNALQSSIQELKTNAETSEELELESVRYQIREAEGTIMKLIDTNSKLSKKAEEFTSADGLDTENTDLRSRHQRKILERARKMSEKIGRLEVEMQKVQQALLKYEEEQSSRKTSKALQRRSKVQLVEYLYGRRRDSRKQQRCSPCGCMKAKTIDD</sequence>
<dbReference type="GO" id="GO:0005886">
    <property type="term" value="C:plasma membrane"/>
    <property type="evidence" value="ECO:0007669"/>
    <property type="project" value="TreeGrafter"/>
</dbReference>
<keyword evidence="1 3" id="KW-0175">Coiled coil</keyword>
<evidence type="ECO:0000256" key="1">
    <source>
        <dbReference type="ARBA" id="ARBA00023054"/>
    </source>
</evidence>
<dbReference type="PANTHER" id="PTHR32258">
    <property type="entry name" value="PROTEIN NETWORKED 4A"/>
    <property type="match status" value="1"/>
</dbReference>
<dbReference type="PROSITE" id="PS51774">
    <property type="entry name" value="NAB"/>
    <property type="match status" value="1"/>
</dbReference>
<organism evidence="6 7">
    <name type="scientific">Paspalum notatum var. saurae</name>
    <dbReference type="NCBI Taxonomy" id="547442"/>
    <lineage>
        <taxon>Eukaryota</taxon>
        <taxon>Viridiplantae</taxon>
        <taxon>Streptophyta</taxon>
        <taxon>Embryophyta</taxon>
        <taxon>Tracheophyta</taxon>
        <taxon>Spermatophyta</taxon>
        <taxon>Magnoliopsida</taxon>
        <taxon>Liliopsida</taxon>
        <taxon>Poales</taxon>
        <taxon>Poaceae</taxon>
        <taxon>PACMAD clade</taxon>
        <taxon>Panicoideae</taxon>
        <taxon>Andropogonodae</taxon>
        <taxon>Paspaleae</taxon>
        <taxon>Paspalinae</taxon>
        <taxon>Paspalum</taxon>
    </lineage>
</organism>
<dbReference type="Pfam" id="PF07765">
    <property type="entry name" value="KIP1"/>
    <property type="match status" value="1"/>
</dbReference>